<dbReference type="Proteomes" id="UP000295726">
    <property type="component" value="Unassembled WGS sequence"/>
</dbReference>
<dbReference type="FunFam" id="3.40.50.720:FF:000084">
    <property type="entry name" value="Short-chain dehydrogenase reductase"/>
    <property type="match status" value="1"/>
</dbReference>
<dbReference type="PANTHER" id="PTHR42760:SF37">
    <property type="entry name" value="CLAVALDEHYDE DEHYDROGENASE"/>
    <property type="match status" value="1"/>
</dbReference>
<proteinExistence type="inferred from homology"/>
<protein>
    <submittedName>
        <fullName evidence="3">NAD(P)-dependent dehydrogenase (Short-subunit alcohol dehydrogenase family)</fullName>
    </submittedName>
</protein>
<dbReference type="AlphaFoldDB" id="A0A4R3K0D7"/>
<dbReference type="PRINTS" id="PR00080">
    <property type="entry name" value="SDRFAMILY"/>
</dbReference>
<reference evidence="3 4" key="1">
    <citation type="submission" date="2019-03" db="EMBL/GenBank/DDBJ databases">
        <title>Genomic Encyclopedia of Type Strains, Phase IV (KMG-IV): sequencing the most valuable type-strain genomes for metagenomic binning, comparative biology and taxonomic classification.</title>
        <authorList>
            <person name="Goeker M."/>
        </authorList>
    </citation>
    <scope>NUCLEOTIDE SEQUENCE [LARGE SCALE GENOMIC DNA]</scope>
    <source>
        <strain evidence="3 4">DSM 29489</strain>
    </source>
</reference>
<dbReference type="EMBL" id="SLZZ01000030">
    <property type="protein sequence ID" value="TCS75241.1"/>
    <property type="molecule type" value="Genomic_DNA"/>
</dbReference>
<evidence type="ECO:0000256" key="1">
    <source>
        <dbReference type="ARBA" id="ARBA00006484"/>
    </source>
</evidence>
<dbReference type="OrthoDB" id="9803333at2"/>
<evidence type="ECO:0000256" key="2">
    <source>
        <dbReference type="ARBA" id="ARBA00023002"/>
    </source>
</evidence>
<keyword evidence="4" id="KW-1185">Reference proteome</keyword>
<dbReference type="RefSeq" id="WP_132383436.1">
    <property type="nucleotide sequence ID" value="NZ_DAITGU010000006.1"/>
</dbReference>
<sequence>MKLEGKIAVITGASAGMGKAMVLLFAKEGATVIAIARRKERLDEIVLQAKDFDGKIIAVQGDVAVEKDMEDLIDRVVKEYGTLDILINNAGIMDEMMPVAEVTDELWNRVIDVNLTGPFVLCRKAVQQMEKQGQGNIINIASAGGLRGARAGAAYTASKFGLVGLTKNIGYMYATKGIRCSAICPGGVDTEIGAAGVTHPSQFGLERAMSGMGTNPRSGSPDELANVALFLASDDSSFVNGTTITVDGGWTAY</sequence>
<name>A0A4R3K0D7_9FIRM</name>
<dbReference type="Pfam" id="PF13561">
    <property type="entry name" value="adh_short_C2"/>
    <property type="match status" value="1"/>
</dbReference>
<evidence type="ECO:0000313" key="4">
    <source>
        <dbReference type="Proteomes" id="UP000295726"/>
    </source>
</evidence>
<dbReference type="Gene3D" id="3.40.50.720">
    <property type="entry name" value="NAD(P)-binding Rossmann-like Domain"/>
    <property type="match status" value="1"/>
</dbReference>
<organism evidence="3 4">
    <name type="scientific">Muricomes intestini</name>
    <dbReference type="NCBI Taxonomy" id="1796634"/>
    <lineage>
        <taxon>Bacteria</taxon>
        <taxon>Bacillati</taxon>
        <taxon>Bacillota</taxon>
        <taxon>Clostridia</taxon>
        <taxon>Lachnospirales</taxon>
        <taxon>Lachnospiraceae</taxon>
        <taxon>Muricomes</taxon>
    </lineage>
</organism>
<dbReference type="NCBIfam" id="NF005559">
    <property type="entry name" value="PRK07231.1"/>
    <property type="match status" value="1"/>
</dbReference>
<dbReference type="PANTHER" id="PTHR42760">
    <property type="entry name" value="SHORT-CHAIN DEHYDROGENASES/REDUCTASES FAMILY MEMBER"/>
    <property type="match status" value="1"/>
</dbReference>
<dbReference type="SUPFAM" id="SSF51735">
    <property type="entry name" value="NAD(P)-binding Rossmann-fold domains"/>
    <property type="match status" value="1"/>
</dbReference>
<gene>
    <name evidence="3" type="ORF">EDD59_13037</name>
</gene>
<dbReference type="InterPro" id="IPR020904">
    <property type="entry name" value="Sc_DH/Rdtase_CS"/>
</dbReference>
<dbReference type="GO" id="GO:0016616">
    <property type="term" value="F:oxidoreductase activity, acting on the CH-OH group of donors, NAD or NADP as acceptor"/>
    <property type="evidence" value="ECO:0007669"/>
    <property type="project" value="TreeGrafter"/>
</dbReference>
<dbReference type="InterPro" id="IPR002347">
    <property type="entry name" value="SDR_fam"/>
</dbReference>
<dbReference type="GO" id="GO:0008206">
    <property type="term" value="P:bile acid metabolic process"/>
    <property type="evidence" value="ECO:0007669"/>
    <property type="project" value="UniProtKB-ARBA"/>
</dbReference>
<comment type="caution">
    <text evidence="3">The sequence shown here is derived from an EMBL/GenBank/DDBJ whole genome shotgun (WGS) entry which is preliminary data.</text>
</comment>
<dbReference type="CDD" id="cd05233">
    <property type="entry name" value="SDR_c"/>
    <property type="match status" value="1"/>
</dbReference>
<accession>A0A4R3K0D7</accession>
<evidence type="ECO:0000313" key="3">
    <source>
        <dbReference type="EMBL" id="TCS75241.1"/>
    </source>
</evidence>
<keyword evidence="2" id="KW-0560">Oxidoreductase</keyword>
<comment type="similarity">
    <text evidence="1">Belongs to the short-chain dehydrogenases/reductases (SDR) family.</text>
</comment>
<dbReference type="PROSITE" id="PS00061">
    <property type="entry name" value="ADH_SHORT"/>
    <property type="match status" value="1"/>
</dbReference>
<dbReference type="InterPro" id="IPR036291">
    <property type="entry name" value="NAD(P)-bd_dom_sf"/>
</dbReference>
<dbReference type="PRINTS" id="PR00081">
    <property type="entry name" value="GDHRDH"/>
</dbReference>